<dbReference type="Pfam" id="PF22752">
    <property type="entry name" value="DUF488-N3i"/>
    <property type="match status" value="1"/>
</dbReference>
<evidence type="ECO:0000313" key="2">
    <source>
        <dbReference type="Proteomes" id="UP000317422"/>
    </source>
</evidence>
<keyword evidence="2" id="KW-1185">Reference proteome</keyword>
<dbReference type="InterPro" id="IPR052552">
    <property type="entry name" value="YeaO-like"/>
</dbReference>
<dbReference type="AlphaFoldDB" id="A0A543NHY3"/>
<evidence type="ECO:0000313" key="1">
    <source>
        <dbReference type="EMBL" id="TQN31360.1"/>
    </source>
</evidence>
<dbReference type="OrthoDB" id="9790745at2"/>
<accession>A0A543NHY3</accession>
<proteinExistence type="predicted"/>
<gene>
    <name evidence="1" type="ORF">FHX37_1261</name>
</gene>
<comment type="caution">
    <text evidence="1">The sequence shown here is derived from an EMBL/GenBank/DDBJ whole genome shotgun (WGS) entry which is preliminary data.</text>
</comment>
<name>A0A543NHY3_9ACTN</name>
<dbReference type="PANTHER" id="PTHR36849:SF1">
    <property type="entry name" value="CYTOPLASMIC PROTEIN"/>
    <property type="match status" value="1"/>
</dbReference>
<dbReference type="PANTHER" id="PTHR36849">
    <property type="entry name" value="CYTOPLASMIC PROTEIN-RELATED"/>
    <property type="match status" value="1"/>
</dbReference>
<sequence>MYGIALCRVQDARGVPRRHDHGSVFLVDRLWPRGVAKSELGFDAWLKEVAPSSELRSWFGHDPRRWEEFVVRYRAELDTRPEALRPIVDALGRGPVTLLYAAKDTEHNHAVVLRDYLCEIVKEAG</sequence>
<dbReference type="Proteomes" id="UP000317422">
    <property type="component" value="Unassembled WGS sequence"/>
</dbReference>
<reference evidence="1 2" key="1">
    <citation type="submission" date="2019-06" db="EMBL/GenBank/DDBJ databases">
        <title>Sequencing the genomes of 1000 actinobacteria strains.</title>
        <authorList>
            <person name="Klenk H.-P."/>
        </authorList>
    </citation>
    <scope>NUCLEOTIDE SEQUENCE [LARGE SCALE GENOMIC DNA]</scope>
    <source>
        <strain evidence="1 2">DSM 45015</strain>
    </source>
</reference>
<dbReference type="RefSeq" id="WP_141922646.1">
    <property type="nucleotide sequence ID" value="NZ_VFQC01000001.1"/>
</dbReference>
<organism evidence="1 2">
    <name type="scientific">Haloactinospora alba</name>
    <dbReference type="NCBI Taxonomy" id="405555"/>
    <lineage>
        <taxon>Bacteria</taxon>
        <taxon>Bacillati</taxon>
        <taxon>Actinomycetota</taxon>
        <taxon>Actinomycetes</taxon>
        <taxon>Streptosporangiales</taxon>
        <taxon>Nocardiopsidaceae</taxon>
        <taxon>Haloactinospora</taxon>
    </lineage>
</organism>
<dbReference type="EMBL" id="VFQC01000001">
    <property type="protein sequence ID" value="TQN31360.1"/>
    <property type="molecule type" value="Genomic_DNA"/>
</dbReference>
<protein>
    <submittedName>
        <fullName evidence="1">Uncharacterized protein YeaO (DUF488 family)</fullName>
    </submittedName>
</protein>